<reference evidence="1" key="1">
    <citation type="submission" date="2018-10" db="EMBL/GenBank/DDBJ databases">
        <title>Hidden diversity of soil giant viruses.</title>
        <authorList>
            <person name="Schulz F."/>
            <person name="Alteio L."/>
            <person name="Goudeau D."/>
            <person name="Ryan E.M."/>
            <person name="Malmstrom R.R."/>
            <person name="Blanchard J."/>
            <person name="Woyke T."/>
        </authorList>
    </citation>
    <scope>NUCLEOTIDE SEQUENCE</scope>
    <source>
        <strain evidence="1">HOV1</strain>
    </source>
</reference>
<accession>A0A3G5A6X1</accession>
<dbReference type="EMBL" id="MK072332">
    <property type="protein sequence ID" value="AYV81981.1"/>
    <property type="molecule type" value="Genomic_DNA"/>
</dbReference>
<protein>
    <submittedName>
        <fullName evidence="1">Uncharacterized protein</fullName>
    </submittedName>
</protein>
<sequence>MIILYGWSGNNELYELLKDEFNELQKKNLEQLLNFKIETKDIKTSIGFNTVLAKTYKALCEKRETHDKITQNDKVIINNFEIKYSPFYKLIHLESLIDIINYKYGVNLKISFVKSFTGAYKFVLFFDNFYANSLSTIHLQNYIKMWTKLGENSTISVEPSVLAY</sequence>
<name>A0A3G5A6X1_9VIRU</name>
<evidence type="ECO:0000313" key="1">
    <source>
        <dbReference type="EMBL" id="AYV81981.1"/>
    </source>
</evidence>
<organism evidence="1">
    <name type="scientific">Homavirus sp</name>
    <dbReference type="NCBI Taxonomy" id="2487769"/>
    <lineage>
        <taxon>Viruses</taxon>
        <taxon>Varidnaviria</taxon>
        <taxon>Bamfordvirae</taxon>
        <taxon>Nucleocytoviricota</taxon>
        <taxon>Megaviricetes</taxon>
        <taxon>Imitervirales</taxon>
        <taxon>Mimiviridae</taxon>
        <taxon>Klosneuvirinae</taxon>
    </lineage>
</organism>
<proteinExistence type="predicted"/>
<gene>
    <name evidence="1" type="ORF">Homavirus1_11</name>
</gene>